<organism evidence="1 2">
    <name type="scientific">Armillaria ostoyae</name>
    <name type="common">Armillaria root rot fungus</name>
    <dbReference type="NCBI Taxonomy" id="47428"/>
    <lineage>
        <taxon>Eukaryota</taxon>
        <taxon>Fungi</taxon>
        <taxon>Dikarya</taxon>
        <taxon>Basidiomycota</taxon>
        <taxon>Agaricomycotina</taxon>
        <taxon>Agaricomycetes</taxon>
        <taxon>Agaricomycetidae</taxon>
        <taxon>Agaricales</taxon>
        <taxon>Marasmiineae</taxon>
        <taxon>Physalacriaceae</taxon>
        <taxon>Armillaria</taxon>
    </lineage>
</organism>
<dbReference type="Proteomes" id="UP000219338">
    <property type="component" value="Unassembled WGS sequence"/>
</dbReference>
<sequence length="130" mass="14809">MVSPKPLSSGFASSSMMDFGSITSRYQGPPHVHSPRIFLLSPRNHAESHISLHVSFHIQQFFRPSNSIDSPIFEPYQLYFCDKVITPWLMLLLEGHNDEDDLVWPYLGYGLDDYEETGHALYGASLVFKC</sequence>
<dbReference type="AlphaFoldDB" id="A0A284RXC5"/>
<proteinExistence type="predicted"/>
<evidence type="ECO:0000313" key="2">
    <source>
        <dbReference type="Proteomes" id="UP000219338"/>
    </source>
</evidence>
<reference evidence="2" key="1">
    <citation type="journal article" date="2017" name="Nat. Ecol. Evol.">
        <title>Genome expansion and lineage-specific genetic innovations in the forest pathogenic fungi Armillaria.</title>
        <authorList>
            <person name="Sipos G."/>
            <person name="Prasanna A.N."/>
            <person name="Walter M.C."/>
            <person name="O'Connor E."/>
            <person name="Balint B."/>
            <person name="Krizsan K."/>
            <person name="Kiss B."/>
            <person name="Hess J."/>
            <person name="Varga T."/>
            <person name="Slot J."/>
            <person name="Riley R."/>
            <person name="Boka B."/>
            <person name="Rigling D."/>
            <person name="Barry K."/>
            <person name="Lee J."/>
            <person name="Mihaltcheva S."/>
            <person name="LaButti K."/>
            <person name="Lipzen A."/>
            <person name="Waldron R."/>
            <person name="Moloney N.M."/>
            <person name="Sperisen C."/>
            <person name="Kredics L."/>
            <person name="Vagvoelgyi C."/>
            <person name="Patrignani A."/>
            <person name="Fitzpatrick D."/>
            <person name="Nagy I."/>
            <person name="Doyle S."/>
            <person name="Anderson J.B."/>
            <person name="Grigoriev I.V."/>
            <person name="Gueldener U."/>
            <person name="Muensterkoetter M."/>
            <person name="Nagy L.G."/>
        </authorList>
    </citation>
    <scope>NUCLEOTIDE SEQUENCE [LARGE SCALE GENOMIC DNA]</scope>
    <source>
        <strain evidence="2">C18/9</strain>
    </source>
</reference>
<gene>
    <name evidence="1" type="ORF">ARMOST_16857</name>
</gene>
<keyword evidence="2" id="KW-1185">Reference proteome</keyword>
<protein>
    <submittedName>
        <fullName evidence="1">Uncharacterized protein</fullName>
    </submittedName>
</protein>
<name>A0A284RXC5_ARMOS</name>
<accession>A0A284RXC5</accession>
<dbReference type="EMBL" id="FUEG01000020">
    <property type="protein sequence ID" value="SJL13414.1"/>
    <property type="molecule type" value="Genomic_DNA"/>
</dbReference>
<evidence type="ECO:0000313" key="1">
    <source>
        <dbReference type="EMBL" id="SJL13414.1"/>
    </source>
</evidence>